<organism evidence="1 4">
    <name type="scientific">Geotrypetes seraphini</name>
    <name type="common">Gaboon caecilian</name>
    <name type="synonym">Caecilia seraphini</name>
    <dbReference type="NCBI Taxonomy" id="260995"/>
    <lineage>
        <taxon>Eukaryota</taxon>
        <taxon>Metazoa</taxon>
        <taxon>Chordata</taxon>
        <taxon>Craniata</taxon>
        <taxon>Vertebrata</taxon>
        <taxon>Euteleostomi</taxon>
        <taxon>Amphibia</taxon>
        <taxon>Gymnophiona</taxon>
        <taxon>Geotrypetes</taxon>
    </lineage>
</organism>
<dbReference type="RefSeq" id="XP_033774875.1">
    <property type="nucleotide sequence ID" value="XM_033918984.1"/>
</dbReference>
<dbReference type="AlphaFoldDB" id="A0A6P8P1J6"/>
<evidence type="ECO:0000313" key="3">
    <source>
        <dbReference type="RefSeq" id="XP_033774874.1"/>
    </source>
</evidence>
<sequence>MESHRTARTWTDLQERKEKWRENGFVHENTIKGLTNQHGPKHNKVHAAGSYLLGNREFAWDFVDIFISEVLLDEFVPDVLIETLTHSFAKNQKSYPLKFHHKRQMKSLLELQAPMASLSVQHFSRSLMDDLLLEVLKEFSVSVLRNTMKELVDGHLARSAMFDIADEIVTEAVQSLLPVAIQETQWELEWEETLDAVICDVIEEEVRAIVVSVLSELNAELLKLQHKQVTASAEKYLIDLFLLEHLTGMYGPALPWKDEARRCLDSWMLNILLRQNFHIHEQQRATVENLLLEDFHQKAFQEVALDVILTELSKSLEEDMEDLLENEIQTELGDILAD</sequence>
<dbReference type="RefSeq" id="XP_033774874.1">
    <property type="nucleotide sequence ID" value="XM_033918983.1"/>
</dbReference>
<evidence type="ECO:0000313" key="5">
    <source>
        <dbReference type="RefSeq" id="XP_033774876.1"/>
    </source>
</evidence>
<evidence type="ECO:0000313" key="4">
    <source>
        <dbReference type="RefSeq" id="XP_033774875.1"/>
    </source>
</evidence>
<keyword evidence="1" id="KW-1185">Reference proteome</keyword>
<dbReference type="GeneID" id="117347712"/>
<dbReference type="RefSeq" id="XP_033774873.1">
    <property type="nucleotide sequence ID" value="XM_033918982.1"/>
</dbReference>
<evidence type="ECO:0000313" key="1">
    <source>
        <dbReference type="Proteomes" id="UP000515159"/>
    </source>
</evidence>
<dbReference type="KEGG" id="gsh:117347712"/>
<evidence type="ECO:0000313" key="2">
    <source>
        <dbReference type="RefSeq" id="XP_033774873.1"/>
    </source>
</evidence>
<dbReference type="OrthoDB" id="9908955at2759"/>
<accession>A0A6P8P1J6</accession>
<dbReference type="RefSeq" id="XP_033774876.1">
    <property type="nucleotide sequence ID" value="XM_033918985.1"/>
</dbReference>
<name>A0A6P8P1J6_GEOSA</name>
<proteinExistence type="predicted"/>
<reference evidence="2 3" key="1">
    <citation type="submission" date="2025-04" db="UniProtKB">
        <authorList>
            <consortium name="RefSeq"/>
        </authorList>
    </citation>
    <scope>IDENTIFICATION</scope>
</reference>
<gene>
    <name evidence="2 3 4 5" type="primary">LOC117347712</name>
</gene>
<dbReference type="Proteomes" id="UP000515159">
    <property type="component" value="Chromosome 13"/>
</dbReference>
<protein>
    <submittedName>
        <fullName evidence="2 3">Uncharacterized protein LOC117347712 isoform X1</fullName>
    </submittedName>
</protein>